<accession>A0A9J5WLV7</accession>
<sequence>MKDYVQWIYHGEQSQMRNNDEAIDNEDENEEWINEENASHNEIHDMLEEICGKSQANQETTSSNNGCDNLSENKAKKFEKLLKEAECELYPGCKKISKLSFVVKLLHLKVYNQWSNKSFNMLLELLRDALPNGETLPKEHKNELLNQDVVNIEEKHREHFSLWLKIMHLCNKENSMSIKKLYPLAMGPDITYARIRPAYHKAYSNFECHCRLLF</sequence>
<dbReference type="EMBL" id="JACXVP010000011">
    <property type="protein sequence ID" value="KAG5576498.1"/>
    <property type="molecule type" value="Genomic_DNA"/>
</dbReference>
<proteinExistence type="predicted"/>
<protein>
    <submittedName>
        <fullName evidence="1">Uncharacterized protein</fullName>
    </submittedName>
</protein>
<dbReference type="Proteomes" id="UP000824120">
    <property type="component" value="Chromosome 11"/>
</dbReference>
<evidence type="ECO:0000313" key="1">
    <source>
        <dbReference type="EMBL" id="KAG5576498.1"/>
    </source>
</evidence>
<keyword evidence="2" id="KW-1185">Reference proteome</keyword>
<gene>
    <name evidence="1" type="ORF">H5410_056632</name>
</gene>
<organism evidence="1 2">
    <name type="scientific">Solanum commersonii</name>
    <name type="common">Commerson's wild potato</name>
    <name type="synonym">Commerson's nightshade</name>
    <dbReference type="NCBI Taxonomy" id="4109"/>
    <lineage>
        <taxon>Eukaryota</taxon>
        <taxon>Viridiplantae</taxon>
        <taxon>Streptophyta</taxon>
        <taxon>Embryophyta</taxon>
        <taxon>Tracheophyta</taxon>
        <taxon>Spermatophyta</taxon>
        <taxon>Magnoliopsida</taxon>
        <taxon>eudicotyledons</taxon>
        <taxon>Gunneridae</taxon>
        <taxon>Pentapetalae</taxon>
        <taxon>asterids</taxon>
        <taxon>lamiids</taxon>
        <taxon>Solanales</taxon>
        <taxon>Solanaceae</taxon>
        <taxon>Solanoideae</taxon>
        <taxon>Solaneae</taxon>
        <taxon>Solanum</taxon>
    </lineage>
</organism>
<name>A0A9J5WLV7_SOLCO</name>
<reference evidence="1 2" key="1">
    <citation type="submission" date="2020-09" db="EMBL/GenBank/DDBJ databases">
        <title>De no assembly of potato wild relative species, Solanum commersonii.</title>
        <authorList>
            <person name="Cho K."/>
        </authorList>
    </citation>
    <scope>NUCLEOTIDE SEQUENCE [LARGE SCALE GENOMIC DNA]</scope>
    <source>
        <strain evidence="1">LZ3.2</strain>
        <tissue evidence="1">Leaf</tissue>
    </source>
</reference>
<evidence type="ECO:0000313" key="2">
    <source>
        <dbReference type="Proteomes" id="UP000824120"/>
    </source>
</evidence>
<dbReference type="AlphaFoldDB" id="A0A9J5WLV7"/>
<comment type="caution">
    <text evidence="1">The sequence shown here is derived from an EMBL/GenBank/DDBJ whole genome shotgun (WGS) entry which is preliminary data.</text>
</comment>
<dbReference type="OrthoDB" id="1303687at2759"/>